<sequence>MSHPITVLWSIPRSVSTSFERMVSERGDHLVLDEPFSRAYYFGPDRRSDRYDRTIPHSSLREVVEEIEEAARERPVFVKDMAYQAQDLLDGDFVGRVRNAFMVRHPAATLRSLARTWPDFTDDETGWAHLDRVADLVEDAGEPLVVVDAEALCADPERVVADFCDRLGLDHRPDALTWEPGMRPEWELWQEWHGSTAGTTGFSPLRPPPPPPGDDQHRLRAAYEAAMPVYERLLAHAVRGASKDK</sequence>
<keyword evidence="3" id="KW-1185">Reference proteome</keyword>
<gene>
    <name evidence="2" type="ORF">GCM10009737_35250</name>
</gene>
<dbReference type="Gene3D" id="3.40.50.300">
    <property type="entry name" value="P-loop containing nucleotide triphosphate hydrolases"/>
    <property type="match status" value="1"/>
</dbReference>
<reference evidence="2 3" key="1">
    <citation type="journal article" date="2019" name="Int. J. Syst. Evol. Microbiol.">
        <title>The Global Catalogue of Microorganisms (GCM) 10K type strain sequencing project: providing services to taxonomists for standard genome sequencing and annotation.</title>
        <authorList>
            <consortium name="The Broad Institute Genomics Platform"/>
            <consortium name="The Broad Institute Genome Sequencing Center for Infectious Disease"/>
            <person name="Wu L."/>
            <person name="Ma J."/>
        </authorList>
    </citation>
    <scope>NUCLEOTIDE SEQUENCE [LARGE SCALE GENOMIC DNA]</scope>
    <source>
        <strain evidence="2 3">JCM 14046</strain>
    </source>
</reference>
<name>A0ABN2PT34_9ACTN</name>
<comment type="caution">
    <text evidence="2">The sequence shown here is derived from an EMBL/GenBank/DDBJ whole genome shotgun (WGS) entry which is preliminary data.</text>
</comment>
<evidence type="ECO:0008006" key="4">
    <source>
        <dbReference type="Google" id="ProtNLM"/>
    </source>
</evidence>
<dbReference type="PANTHER" id="PTHR48312:SF1">
    <property type="entry name" value="SULFOTRANSFERASE"/>
    <property type="match status" value="1"/>
</dbReference>
<dbReference type="Proteomes" id="UP001501612">
    <property type="component" value="Unassembled WGS sequence"/>
</dbReference>
<evidence type="ECO:0000313" key="2">
    <source>
        <dbReference type="EMBL" id="GAA1930252.1"/>
    </source>
</evidence>
<evidence type="ECO:0000313" key="3">
    <source>
        <dbReference type="Proteomes" id="UP001501612"/>
    </source>
</evidence>
<dbReference type="InterPro" id="IPR027417">
    <property type="entry name" value="P-loop_NTPase"/>
</dbReference>
<dbReference type="Pfam" id="PF19798">
    <property type="entry name" value="Sulfotransfer_5"/>
    <property type="match status" value="1"/>
</dbReference>
<dbReference type="EMBL" id="BAAAMY010000014">
    <property type="protein sequence ID" value="GAA1930252.1"/>
    <property type="molecule type" value="Genomic_DNA"/>
</dbReference>
<organism evidence="2 3">
    <name type="scientific">Nocardioides lentus</name>
    <dbReference type="NCBI Taxonomy" id="338077"/>
    <lineage>
        <taxon>Bacteria</taxon>
        <taxon>Bacillati</taxon>
        <taxon>Actinomycetota</taxon>
        <taxon>Actinomycetes</taxon>
        <taxon>Propionibacteriales</taxon>
        <taxon>Nocardioidaceae</taxon>
        <taxon>Nocardioides</taxon>
    </lineage>
</organism>
<evidence type="ECO:0000256" key="1">
    <source>
        <dbReference type="SAM" id="MobiDB-lite"/>
    </source>
</evidence>
<accession>A0ABN2PT34</accession>
<protein>
    <recommendedName>
        <fullName evidence="4">Sulfotransferase family protein</fullName>
    </recommendedName>
</protein>
<proteinExistence type="predicted"/>
<dbReference type="RefSeq" id="WP_344009091.1">
    <property type="nucleotide sequence ID" value="NZ_BAAAMY010000014.1"/>
</dbReference>
<dbReference type="SUPFAM" id="SSF52540">
    <property type="entry name" value="P-loop containing nucleoside triphosphate hydrolases"/>
    <property type="match status" value="1"/>
</dbReference>
<dbReference type="PANTHER" id="PTHR48312">
    <property type="match status" value="1"/>
</dbReference>
<feature type="region of interest" description="Disordered" evidence="1">
    <location>
        <begin position="197"/>
        <end position="217"/>
    </location>
</feature>